<gene>
    <name evidence="3" type="ORF">BJY24_007649</name>
</gene>
<organism evidence="3 4">
    <name type="scientific">Nocardia transvalensis</name>
    <dbReference type="NCBI Taxonomy" id="37333"/>
    <lineage>
        <taxon>Bacteria</taxon>
        <taxon>Bacillati</taxon>
        <taxon>Actinomycetota</taxon>
        <taxon>Actinomycetes</taxon>
        <taxon>Mycobacteriales</taxon>
        <taxon>Nocardiaceae</taxon>
        <taxon>Nocardia</taxon>
    </lineage>
</organism>
<evidence type="ECO:0000313" key="4">
    <source>
        <dbReference type="Proteomes" id="UP000540412"/>
    </source>
</evidence>
<evidence type="ECO:0000256" key="1">
    <source>
        <dbReference type="SAM" id="Phobius"/>
    </source>
</evidence>
<feature type="domain" description="DUF1707" evidence="2">
    <location>
        <begin position="8"/>
        <end position="59"/>
    </location>
</feature>
<keyword evidence="1" id="KW-0472">Membrane</keyword>
<proteinExistence type="predicted"/>
<evidence type="ECO:0000259" key="2">
    <source>
        <dbReference type="Pfam" id="PF08044"/>
    </source>
</evidence>
<keyword evidence="1" id="KW-0812">Transmembrane</keyword>
<keyword evidence="4" id="KW-1185">Reference proteome</keyword>
<dbReference type="Proteomes" id="UP000540412">
    <property type="component" value="Unassembled WGS sequence"/>
</dbReference>
<evidence type="ECO:0000313" key="3">
    <source>
        <dbReference type="EMBL" id="MBB5918737.1"/>
    </source>
</evidence>
<dbReference type="Pfam" id="PF08044">
    <property type="entry name" value="DUF1707"/>
    <property type="match status" value="1"/>
</dbReference>
<dbReference type="PANTHER" id="PTHR40763:SF5">
    <property type="entry name" value="MEMBRANE PROTEIN"/>
    <property type="match status" value="1"/>
</dbReference>
<sequence length="114" mass="12668">MTELPESRLSEADRERALRELSQHLSNGRLSLAEFDELSVAATKATTKAELARVFVDLPAAAQPPDRPEYRPLTRAELISAAIAVFALVCAIATGTWWWLLLLLAIPVVFLRLR</sequence>
<keyword evidence="1" id="KW-1133">Transmembrane helix</keyword>
<dbReference type="RefSeq" id="WP_051163050.1">
    <property type="nucleotide sequence ID" value="NZ_JACHIT010000002.1"/>
</dbReference>
<reference evidence="3 4" key="1">
    <citation type="submission" date="2020-08" db="EMBL/GenBank/DDBJ databases">
        <title>Sequencing the genomes of 1000 actinobacteria strains.</title>
        <authorList>
            <person name="Klenk H.-P."/>
        </authorList>
    </citation>
    <scope>NUCLEOTIDE SEQUENCE [LARGE SCALE GENOMIC DNA]</scope>
    <source>
        <strain evidence="3 4">DSM 43582</strain>
    </source>
</reference>
<dbReference type="PANTHER" id="PTHR40763">
    <property type="entry name" value="MEMBRANE PROTEIN-RELATED"/>
    <property type="match status" value="1"/>
</dbReference>
<protein>
    <recommendedName>
        <fullName evidence="2">DUF1707 domain-containing protein</fullName>
    </recommendedName>
</protein>
<dbReference type="InterPro" id="IPR012551">
    <property type="entry name" value="DUF1707_SHOCT-like"/>
</dbReference>
<dbReference type="AlphaFoldDB" id="A0A7W9UMU4"/>
<dbReference type="EMBL" id="JACHIT010000002">
    <property type="protein sequence ID" value="MBB5918737.1"/>
    <property type="molecule type" value="Genomic_DNA"/>
</dbReference>
<name>A0A7W9UMU4_9NOCA</name>
<feature type="transmembrane region" description="Helical" evidence="1">
    <location>
        <begin position="78"/>
        <end position="111"/>
    </location>
</feature>
<comment type="caution">
    <text evidence="3">The sequence shown here is derived from an EMBL/GenBank/DDBJ whole genome shotgun (WGS) entry which is preliminary data.</text>
</comment>
<accession>A0A7W9UMU4</accession>